<dbReference type="EMBL" id="GISG01047804">
    <property type="protein sequence ID" value="MBA4624489.1"/>
    <property type="molecule type" value="Transcribed_RNA"/>
</dbReference>
<accession>A0A7C9CX13</accession>
<proteinExistence type="predicted"/>
<reference evidence="1" key="2">
    <citation type="submission" date="2020-07" db="EMBL/GenBank/DDBJ databases">
        <authorList>
            <person name="Vera ALvarez R."/>
            <person name="Arias-Moreno D.M."/>
            <person name="Jimenez-Jacinto V."/>
            <person name="Jimenez-Bremont J.F."/>
            <person name="Swaminathan K."/>
            <person name="Moose S.P."/>
            <person name="Guerrero-Gonzalez M.L."/>
            <person name="Marino-Ramirez L."/>
            <person name="Landsman D."/>
            <person name="Rodriguez-Kessler M."/>
            <person name="Delgado-Sanchez P."/>
        </authorList>
    </citation>
    <scope>NUCLEOTIDE SEQUENCE</scope>
    <source>
        <tissue evidence="1">Cladode</tissue>
    </source>
</reference>
<sequence>MTSNKTVPETRIQEICVPNHSLQAFFKESKLPANLAHQPVTSPIMHSYLENAQHRASHPWPQQFAKICLIRNSASGMFHYLKPILFIGSPSFRFIVFKITI</sequence>
<protein>
    <submittedName>
        <fullName evidence="1">Uncharacterized protein</fullName>
    </submittedName>
</protein>
<dbReference type="EMBL" id="GISG01047803">
    <property type="protein sequence ID" value="MBA4624488.1"/>
    <property type="molecule type" value="Transcribed_RNA"/>
</dbReference>
<name>A0A7C9CX13_OPUST</name>
<evidence type="ECO:0000313" key="1">
    <source>
        <dbReference type="EMBL" id="MBA4624488.1"/>
    </source>
</evidence>
<reference evidence="1" key="1">
    <citation type="journal article" date="2013" name="J. Plant Res.">
        <title>Effect of fungi and light on seed germination of three Opuntia species from semiarid lands of central Mexico.</title>
        <authorList>
            <person name="Delgado-Sanchez P."/>
            <person name="Jimenez-Bremont J.F."/>
            <person name="Guerrero-Gonzalez Mde L."/>
            <person name="Flores J."/>
        </authorList>
    </citation>
    <scope>NUCLEOTIDE SEQUENCE</scope>
    <source>
        <tissue evidence="1">Cladode</tissue>
    </source>
</reference>
<organism evidence="1">
    <name type="scientific">Opuntia streptacantha</name>
    <name type="common">Prickly pear cactus</name>
    <name type="synonym">Opuntia cardona</name>
    <dbReference type="NCBI Taxonomy" id="393608"/>
    <lineage>
        <taxon>Eukaryota</taxon>
        <taxon>Viridiplantae</taxon>
        <taxon>Streptophyta</taxon>
        <taxon>Embryophyta</taxon>
        <taxon>Tracheophyta</taxon>
        <taxon>Spermatophyta</taxon>
        <taxon>Magnoliopsida</taxon>
        <taxon>eudicotyledons</taxon>
        <taxon>Gunneridae</taxon>
        <taxon>Pentapetalae</taxon>
        <taxon>Caryophyllales</taxon>
        <taxon>Cactineae</taxon>
        <taxon>Cactaceae</taxon>
        <taxon>Opuntioideae</taxon>
        <taxon>Opuntia</taxon>
    </lineage>
</organism>
<dbReference type="AlphaFoldDB" id="A0A7C9CX13"/>